<organism evidence="1 2">
    <name type="scientific">Mesorhizobium ventifaucium</name>
    <dbReference type="NCBI Taxonomy" id="666020"/>
    <lineage>
        <taxon>Bacteria</taxon>
        <taxon>Pseudomonadati</taxon>
        <taxon>Pseudomonadota</taxon>
        <taxon>Alphaproteobacteria</taxon>
        <taxon>Hyphomicrobiales</taxon>
        <taxon>Phyllobacteriaceae</taxon>
        <taxon>Mesorhizobium</taxon>
    </lineage>
</organism>
<keyword evidence="2" id="KW-1185">Reference proteome</keyword>
<protein>
    <submittedName>
        <fullName evidence="1">Uncharacterized protein</fullName>
    </submittedName>
</protein>
<comment type="caution">
    <text evidence="1">The sequence shown here is derived from an EMBL/GenBank/DDBJ whole genome shotgun (WGS) entry which is preliminary data.</text>
</comment>
<reference evidence="1" key="1">
    <citation type="submission" date="2022-03" db="EMBL/GenBank/DDBJ databases">
        <authorList>
            <person name="Brunel B."/>
        </authorList>
    </citation>
    <scope>NUCLEOTIDE SEQUENCE</scope>
    <source>
        <strain evidence="1">STM4922sample</strain>
    </source>
</reference>
<accession>A0ABN8JK99</accession>
<sequence length="65" mass="6983">MLYEEVGLKAADLSGQGQDYRMRAGLRRTGKPATSSYAIALSEATATYEFPMLCSMRGTVGRSGC</sequence>
<evidence type="ECO:0000313" key="2">
    <source>
        <dbReference type="Proteomes" id="UP001152604"/>
    </source>
</evidence>
<dbReference type="EMBL" id="CAKXZS010000012">
    <property type="protein sequence ID" value="CAH2398566.1"/>
    <property type="molecule type" value="Genomic_DNA"/>
</dbReference>
<gene>
    <name evidence="1" type="ORF">MES4922_20169</name>
</gene>
<proteinExistence type="predicted"/>
<name>A0ABN8JK99_9HYPH</name>
<dbReference type="Proteomes" id="UP001152604">
    <property type="component" value="Unassembled WGS sequence"/>
</dbReference>
<evidence type="ECO:0000313" key="1">
    <source>
        <dbReference type="EMBL" id="CAH2398566.1"/>
    </source>
</evidence>